<keyword evidence="1 2" id="KW-0443">Lipid metabolism</keyword>
<protein>
    <submittedName>
        <fullName evidence="5">Alpha/beta hydrolase</fullName>
    </submittedName>
</protein>
<feature type="signal peptide" evidence="3">
    <location>
        <begin position="1"/>
        <end position="22"/>
    </location>
</feature>
<dbReference type="AlphaFoldDB" id="A0A430BH66"/>
<evidence type="ECO:0000259" key="4">
    <source>
        <dbReference type="PROSITE" id="PS51635"/>
    </source>
</evidence>
<feature type="active site" description="Nucleophile" evidence="2">
    <location>
        <position position="115"/>
    </location>
</feature>
<accession>A0A430BH66</accession>
<proteinExistence type="predicted"/>
<feature type="chain" id="PRO_5019417833" evidence="3">
    <location>
        <begin position="23"/>
        <end position="383"/>
    </location>
</feature>
<dbReference type="Gene3D" id="3.40.1090.10">
    <property type="entry name" value="Cytosolic phospholipase A2 catalytic domain"/>
    <property type="match status" value="1"/>
</dbReference>
<keyword evidence="2 5" id="KW-0378">Hydrolase</keyword>
<dbReference type="SUPFAM" id="SSF52151">
    <property type="entry name" value="FabD/lysophospholipase-like"/>
    <property type="match status" value="1"/>
</dbReference>
<feature type="domain" description="PNPLA" evidence="4">
    <location>
        <begin position="80"/>
        <end position="275"/>
    </location>
</feature>
<evidence type="ECO:0000256" key="3">
    <source>
        <dbReference type="SAM" id="SignalP"/>
    </source>
</evidence>
<dbReference type="EMBL" id="QRAL01000043">
    <property type="protein sequence ID" value="RSU49332.1"/>
    <property type="molecule type" value="Genomic_DNA"/>
</dbReference>
<evidence type="ECO:0000256" key="1">
    <source>
        <dbReference type="ARBA" id="ARBA00023098"/>
    </source>
</evidence>
<evidence type="ECO:0000313" key="6">
    <source>
        <dbReference type="Proteomes" id="UP000287401"/>
    </source>
</evidence>
<gene>
    <name evidence="5" type="ORF">DAH51_23350</name>
</gene>
<dbReference type="Proteomes" id="UP000287401">
    <property type="component" value="Unassembled WGS sequence"/>
</dbReference>
<keyword evidence="3" id="KW-0732">Signal</keyword>
<dbReference type="RefSeq" id="WP_125999861.1">
    <property type="nucleotide sequence ID" value="NZ_QRAL01000043.1"/>
</dbReference>
<comment type="caution">
    <text evidence="2">Lacks conserved residue(s) required for the propagation of feature annotation.</text>
</comment>
<sequence length="383" mass="41002">MRRPQSLGALAIAGALALGGCATIPRAPATAEMQAIAVVPGYDATIRYWSDGPAESWTAWRMKWLTERSQTGAQSSFAMLAISSGSDKGAFAAGYLNGWSASGTRPAFALVTGVSTGALIAPFAFIGETEDDVLRLLYTDVDAKDIFRRSPLRGVLGGPSFADTRPLARLIARHVTNELVDNIAEAHRNGRRLLVMTTNLDAQRGTIWDLGEIAASGAPGRVELIRDVLLASASIPGVFPPVHIQVRSGGHTFDEMHVDGGTTNSVFVIPDSLLSTQNAEGLATTVNPEMTLLYNGVLSPRYERVEASAFNVIARALETVIGAGDRRAVSSYQAFARQTKLRLCIEAIPPDSDPPSADMFDRRDMQRLFAIGREAGVSRQCLS</sequence>
<name>A0A430BH66_SPHYA</name>
<dbReference type="PROSITE" id="PS51635">
    <property type="entry name" value="PNPLA"/>
    <property type="match status" value="1"/>
</dbReference>
<reference evidence="5 6" key="1">
    <citation type="submission" date="2018-07" db="EMBL/GenBank/DDBJ databases">
        <title>Genomic and Epidemiologic Investigation of an Indolent Hospital Outbreak.</title>
        <authorList>
            <person name="Johnson R.C."/>
            <person name="Deming C."/>
            <person name="Conlan S."/>
            <person name="Zellmer C.J."/>
            <person name="Michelin A.V."/>
            <person name="Lee-Lin S."/>
            <person name="Thomas P.J."/>
            <person name="Park M."/>
            <person name="Weingarten R.A."/>
            <person name="Less J."/>
            <person name="Dekker J.P."/>
            <person name="Frank K.M."/>
            <person name="Musser K.A."/>
            <person name="Mcquiston J.R."/>
            <person name="Henderson D.K."/>
            <person name="Lau A.F."/>
            <person name="Palmore T.N."/>
            <person name="Segre J.A."/>
        </authorList>
    </citation>
    <scope>NUCLEOTIDE SEQUENCE [LARGE SCALE GENOMIC DNA]</scope>
    <source>
        <strain evidence="5 6">SK-NIH.Env6_1116</strain>
    </source>
</reference>
<dbReference type="PROSITE" id="PS51257">
    <property type="entry name" value="PROKAR_LIPOPROTEIN"/>
    <property type="match status" value="1"/>
</dbReference>
<dbReference type="InterPro" id="IPR002641">
    <property type="entry name" value="PNPLA_dom"/>
</dbReference>
<keyword evidence="2" id="KW-0442">Lipid degradation</keyword>
<feature type="short sequence motif" description="GXSXG" evidence="2">
    <location>
        <begin position="113"/>
        <end position="117"/>
    </location>
</feature>
<dbReference type="Pfam" id="PF01734">
    <property type="entry name" value="Patatin"/>
    <property type="match status" value="1"/>
</dbReference>
<comment type="caution">
    <text evidence="5">The sequence shown here is derived from an EMBL/GenBank/DDBJ whole genome shotgun (WGS) entry which is preliminary data.</text>
</comment>
<evidence type="ECO:0000313" key="5">
    <source>
        <dbReference type="EMBL" id="RSU49332.1"/>
    </source>
</evidence>
<evidence type="ECO:0000256" key="2">
    <source>
        <dbReference type="PROSITE-ProRule" id="PRU01161"/>
    </source>
</evidence>
<dbReference type="GO" id="GO:0016042">
    <property type="term" value="P:lipid catabolic process"/>
    <property type="evidence" value="ECO:0007669"/>
    <property type="project" value="UniProtKB-UniRule"/>
</dbReference>
<feature type="active site" description="Proton acceptor" evidence="2">
    <location>
        <position position="259"/>
    </location>
</feature>
<feature type="short sequence motif" description="DGA/G" evidence="2">
    <location>
        <begin position="259"/>
        <end position="261"/>
    </location>
</feature>
<organism evidence="5 6">
    <name type="scientific">Sphingobium yanoikuyae</name>
    <name type="common">Sphingomonas yanoikuyae</name>
    <dbReference type="NCBI Taxonomy" id="13690"/>
    <lineage>
        <taxon>Bacteria</taxon>
        <taxon>Pseudomonadati</taxon>
        <taxon>Pseudomonadota</taxon>
        <taxon>Alphaproteobacteria</taxon>
        <taxon>Sphingomonadales</taxon>
        <taxon>Sphingomonadaceae</taxon>
        <taxon>Sphingobium</taxon>
    </lineage>
</organism>
<dbReference type="InterPro" id="IPR016035">
    <property type="entry name" value="Acyl_Trfase/lysoPLipase"/>
</dbReference>
<dbReference type="GO" id="GO:0016787">
    <property type="term" value="F:hydrolase activity"/>
    <property type="evidence" value="ECO:0007669"/>
    <property type="project" value="UniProtKB-UniRule"/>
</dbReference>